<protein>
    <recommendedName>
        <fullName evidence="1">YlxR domain-containing protein</fullName>
    </recommendedName>
</protein>
<dbReference type="EMBL" id="CP011280">
    <property type="protein sequence ID" value="AKC95617.1"/>
    <property type="molecule type" value="Genomic_DNA"/>
</dbReference>
<accession>A0A0E3ZB57</accession>
<name>A0A0E3ZB57_9FUSO</name>
<evidence type="ECO:0000313" key="2">
    <source>
        <dbReference type="EMBL" id="AKC95617.1"/>
    </source>
</evidence>
<dbReference type="PATRIC" id="fig|1069640.6.peg.731"/>
<sequence length="82" mass="9593">MEPIRTCVLTKTKASKKKLIRLVKNDKGKFVIDERQIVQKRGIYIFPCEKILNIITKQKKYDIDEKSIEKIIEIIKVGGMDE</sequence>
<dbReference type="Proteomes" id="UP000033103">
    <property type="component" value="Chromosome"/>
</dbReference>
<dbReference type="PANTHER" id="PTHR34215">
    <property type="entry name" value="BLL0784 PROTEIN"/>
    <property type="match status" value="1"/>
</dbReference>
<dbReference type="SUPFAM" id="SSF64376">
    <property type="entry name" value="YlxR-like"/>
    <property type="match status" value="1"/>
</dbReference>
<reference evidence="2 3" key="1">
    <citation type="journal article" date="2012" name="BMC Genomics">
        <title>Genomic sequence analysis and characterization of Sneathia amnii sp. nov.</title>
        <authorList>
            <consortium name="Vaginal Microbiome Consortium (additional members)"/>
            <person name="Harwich M.D.Jr."/>
            <person name="Serrano M.G."/>
            <person name="Fettweis J.M."/>
            <person name="Alves J.M."/>
            <person name="Reimers M.A."/>
            <person name="Buck G.A."/>
            <person name="Jefferson K.K."/>
        </authorList>
    </citation>
    <scope>NUCLEOTIDE SEQUENCE [LARGE SCALE GENOMIC DNA]</scope>
    <source>
        <strain evidence="2 3">SN35</strain>
    </source>
</reference>
<evidence type="ECO:0000259" key="1">
    <source>
        <dbReference type="Pfam" id="PF04296"/>
    </source>
</evidence>
<dbReference type="OrthoDB" id="9813251at2"/>
<dbReference type="InterPro" id="IPR007393">
    <property type="entry name" value="YlxR_dom"/>
</dbReference>
<dbReference type="Pfam" id="PF04296">
    <property type="entry name" value="YlxR"/>
    <property type="match status" value="1"/>
</dbReference>
<dbReference type="Gene3D" id="3.30.1230.10">
    <property type="entry name" value="YlxR-like"/>
    <property type="match status" value="1"/>
</dbReference>
<gene>
    <name evidence="2" type="ORF">VC03_03705</name>
</gene>
<dbReference type="PANTHER" id="PTHR34215:SF1">
    <property type="entry name" value="YLXR DOMAIN-CONTAINING PROTEIN"/>
    <property type="match status" value="1"/>
</dbReference>
<keyword evidence="3" id="KW-1185">Reference proteome</keyword>
<proteinExistence type="predicted"/>
<organism evidence="2 3">
    <name type="scientific">Sneathia vaginalis</name>
    <dbReference type="NCBI Taxonomy" id="187101"/>
    <lineage>
        <taxon>Bacteria</taxon>
        <taxon>Fusobacteriati</taxon>
        <taxon>Fusobacteriota</taxon>
        <taxon>Fusobacteriia</taxon>
        <taxon>Fusobacteriales</taxon>
        <taxon>Leptotrichiaceae</taxon>
        <taxon>Sneathia</taxon>
    </lineage>
</organism>
<dbReference type="KEGG" id="sns:VC03_03705"/>
<feature type="domain" description="YlxR" evidence="1">
    <location>
        <begin position="5"/>
        <end position="60"/>
    </location>
</feature>
<evidence type="ECO:0000313" key="3">
    <source>
        <dbReference type="Proteomes" id="UP000033103"/>
    </source>
</evidence>
<dbReference type="AlphaFoldDB" id="A0A0E3ZB57"/>
<dbReference type="RefSeq" id="WP_046328723.1">
    <property type="nucleotide sequence ID" value="NZ_CAUPIC010000002.1"/>
</dbReference>
<dbReference type="HOGENOM" id="CLU_2556462_0_0_0"/>
<dbReference type="InterPro" id="IPR035931">
    <property type="entry name" value="YlxR-like_sf"/>
</dbReference>
<dbReference type="InterPro" id="IPR037465">
    <property type="entry name" value="YlxR"/>
</dbReference>
<dbReference type="STRING" id="187101.VC03_03705"/>